<reference evidence="1" key="1">
    <citation type="submission" date="2014-09" db="EMBL/GenBank/DDBJ databases">
        <authorList>
            <person name="Magalhaes I.L.F."/>
            <person name="Oliveira U."/>
            <person name="Santos F.R."/>
            <person name="Vidigal T.H.D.A."/>
            <person name="Brescovit A.D."/>
            <person name="Santos A.J."/>
        </authorList>
    </citation>
    <scope>NUCLEOTIDE SEQUENCE</scope>
    <source>
        <tissue evidence="1">Shoot tissue taken approximately 20 cm above the soil surface</tissue>
    </source>
</reference>
<dbReference type="AlphaFoldDB" id="A0A0A9A5R8"/>
<reference evidence="1" key="2">
    <citation type="journal article" date="2015" name="Data Brief">
        <title>Shoot transcriptome of the giant reed, Arundo donax.</title>
        <authorList>
            <person name="Barrero R.A."/>
            <person name="Guerrero F.D."/>
            <person name="Moolhuijzen P."/>
            <person name="Goolsby J.A."/>
            <person name="Tidwell J."/>
            <person name="Bellgard S.E."/>
            <person name="Bellgard M.I."/>
        </authorList>
    </citation>
    <scope>NUCLEOTIDE SEQUENCE</scope>
    <source>
        <tissue evidence="1">Shoot tissue taken approximately 20 cm above the soil surface</tissue>
    </source>
</reference>
<sequence>MRLPTFPLLSYTPSIVFWVFF</sequence>
<protein>
    <submittedName>
        <fullName evidence="1">Uncharacterized protein</fullName>
    </submittedName>
</protein>
<name>A0A0A9A5R8_ARUDO</name>
<evidence type="ECO:0000313" key="1">
    <source>
        <dbReference type="EMBL" id="JAD46441.1"/>
    </source>
</evidence>
<organism evidence="1">
    <name type="scientific">Arundo donax</name>
    <name type="common">Giant reed</name>
    <name type="synonym">Donax arundinaceus</name>
    <dbReference type="NCBI Taxonomy" id="35708"/>
    <lineage>
        <taxon>Eukaryota</taxon>
        <taxon>Viridiplantae</taxon>
        <taxon>Streptophyta</taxon>
        <taxon>Embryophyta</taxon>
        <taxon>Tracheophyta</taxon>
        <taxon>Spermatophyta</taxon>
        <taxon>Magnoliopsida</taxon>
        <taxon>Liliopsida</taxon>
        <taxon>Poales</taxon>
        <taxon>Poaceae</taxon>
        <taxon>PACMAD clade</taxon>
        <taxon>Arundinoideae</taxon>
        <taxon>Arundineae</taxon>
        <taxon>Arundo</taxon>
    </lineage>
</organism>
<accession>A0A0A9A5R8</accession>
<dbReference type="EMBL" id="GBRH01251454">
    <property type="protein sequence ID" value="JAD46441.1"/>
    <property type="molecule type" value="Transcribed_RNA"/>
</dbReference>
<proteinExistence type="predicted"/>